<dbReference type="RefSeq" id="WP_179540599.1">
    <property type="nucleotide sequence ID" value="NZ_BAAALL010000004.1"/>
</dbReference>
<dbReference type="InterPro" id="IPR036513">
    <property type="entry name" value="STAS_dom_sf"/>
</dbReference>
<protein>
    <recommendedName>
        <fullName evidence="3">STAS domain-containing protein</fullName>
    </recommendedName>
</protein>
<dbReference type="AlphaFoldDB" id="A0A7Z0GJC9"/>
<evidence type="ECO:0000313" key="2">
    <source>
        <dbReference type="Proteomes" id="UP000535437"/>
    </source>
</evidence>
<comment type="caution">
    <text evidence="1">The sequence shown here is derived from an EMBL/GenBank/DDBJ whole genome shotgun (WGS) entry which is preliminary data.</text>
</comment>
<proteinExistence type="predicted"/>
<keyword evidence="2" id="KW-1185">Reference proteome</keyword>
<gene>
    <name evidence="1" type="ORF">HNR09_000477</name>
</gene>
<dbReference type="SUPFAM" id="SSF52091">
    <property type="entry name" value="SpoIIaa-like"/>
    <property type="match status" value="1"/>
</dbReference>
<dbReference type="EMBL" id="JACCFY010000001">
    <property type="protein sequence ID" value="NYJ77066.1"/>
    <property type="molecule type" value="Genomic_DNA"/>
</dbReference>
<organism evidence="1 2">
    <name type="scientific">Nesterenkonia xinjiangensis</name>
    <dbReference type="NCBI Taxonomy" id="225327"/>
    <lineage>
        <taxon>Bacteria</taxon>
        <taxon>Bacillati</taxon>
        <taxon>Actinomycetota</taxon>
        <taxon>Actinomycetes</taxon>
        <taxon>Micrococcales</taxon>
        <taxon>Micrococcaceae</taxon>
        <taxon>Nesterenkonia</taxon>
    </lineage>
</organism>
<evidence type="ECO:0000313" key="1">
    <source>
        <dbReference type="EMBL" id="NYJ77066.1"/>
    </source>
</evidence>
<dbReference type="Proteomes" id="UP000535437">
    <property type="component" value="Unassembled WGS sequence"/>
</dbReference>
<sequence>MPAARISVVDDPVAPRRLRVFGALNHIAVGDLLHALSEHASPPGTPPVILDLRHVGRWDAGALRILERRLQGPLPQRQRAVLLRPGGGAVSTRRPEIAGEVMRPLASTVPVTAALHSVMTMALEDDAELGVIDLSGQIVGHLPRRRLRRRMAEDPAGWRHKLCAALLVEHQARIRVDASLVDVEAMSCLLACDSESPFLVLDGRDPVGFLFPEDMQGRRPAP</sequence>
<reference evidence="1 2" key="1">
    <citation type="submission" date="2020-07" db="EMBL/GenBank/DDBJ databases">
        <title>Sequencing the genomes of 1000 actinobacteria strains.</title>
        <authorList>
            <person name="Klenk H.-P."/>
        </authorList>
    </citation>
    <scope>NUCLEOTIDE SEQUENCE [LARGE SCALE GENOMIC DNA]</scope>
    <source>
        <strain evidence="1 2">DSM 15475</strain>
    </source>
</reference>
<accession>A0A7Z0GJC9</accession>
<name>A0A7Z0GJC9_9MICC</name>
<evidence type="ECO:0008006" key="3">
    <source>
        <dbReference type="Google" id="ProtNLM"/>
    </source>
</evidence>